<dbReference type="CDD" id="cd17875">
    <property type="entry name" value="SRP54_G"/>
    <property type="match status" value="1"/>
</dbReference>
<keyword evidence="8" id="KW-0733">Signal recognition particle</keyword>
<dbReference type="PROSITE" id="PS00300">
    <property type="entry name" value="SRP54"/>
    <property type="match status" value="1"/>
</dbReference>
<dbReference type="Pfam" id="PF02978">
    <property type="entry name" value="SRP_SPB"/>
    <property type="match status" value="1"/>
</dbReference>
<evidence type="ECO:0000256" key="8">
    <source>
        <dbReference type="ARBA" id="ARBA00023135"/>
    </source>
</evidence>
<keyword evidence="7" id="KW-0342">GTP-binding</keyword>
<proteinExistence type="inferred from homology"/>
<dbReference type="EMBL" id="BDSP01000114">
    <property type="protein sequence ID" value="GAX17215.1"/>
    <property type="molecule type" value="Genomic_DNA"/>
</dbReference>
<dbReference type="Gene3D" id="3.40.50.300">
    <property type="entry name" value="P-loop containing nucleotide triphosphate hydrolases"/>
    <property type="match status" value="1"/>
</dbReference>
<keyword evidence="6" id="KW-0694">RNA-binding</keyword>
<dbReference type="GO" id="GO:0003924">
    <property type="term" value="F:GTPase activity"/>
    <property type="evidence" value="ECO:0007669"/>
    <property type="project" value="InterPro"/>
</dbReference>
<dbReference type="SMART" id="SM00963">
    <property type="entry name" value="SRP54_N"/>
    <property type="match status" value="1"/>
</dbReference>
<evidence type="ECO:0000256" key="7">
    <source>
        <dbReference type="ARBA" id="ARBA00023134"/>
    </source>
</evidence>
<dbReference type="PANTHER" id="PTHR11564">
    <property type="entry name" value="SIGNAL RECOGNITION PARTICLE 54K PROTEIN SRP54"/>
    <property type="match status" value="1"/>
</dbReference>
<comment type="catalytic activity">
    <reaction evidence="11">
        <text>GTP + H2O = GDP + phosphate + H(+)</text>
        <dbReference type="Rhea" id="RHEA:19669"/>
        <dbReference type="ChEBI" id="CHEBI:15377"/>
        <dbReference type="ChEBI" id="CHEBI:15378"/>
        <dbReference type="ChEBI" id="CHEBI:37565"/>
        <dbReference type="ChEBI" id="CHEBI:43474"/>
        <dbReference type="ChEBI" id="CHEBI:58189"/>
        <dbReference type="EC" id="3.6.5.4"/>
    </reaction>
    <physiologicalReaction direction="left-to-right" evidence="11">
        <dbReference type="Rhea" id="RHEA:19670"/>
    </physiologicalReaction>
</comment>
<dbReference type="EC" id="3.6.5.4" evidence="10"/>
<dbReference type="GO" id="GO:0006616">
    <property type="term" value="P:SRP-dependent cotranslational protein targeting to membrane, translocation"/>
    <property type="evidence" value="ECO:0007669"/>
    <property type="project" value="TreeGrafter"/>
</dbReference>
<keyword evidence="9" id="KW-0687">Ribonucleoprotein</keyword>
<dbReference type="SUPFAM" id="SSF47446">
    <property type="entry name" value="Signal peptide-binding domain"/>
    <property type="match status" value="1"/>
</dbReference>
<keyword evidence="3" id="KW-0963">Cytoplasm</keyword>
<dbReference type="InterPro" id="IPR036225">
    <property type="entry name" value="SRP/SRP_N"/>
</dbReference>
<dbReference type="FunFam" id="3.40.50.300:FF:000022">
    <property type="entry name" value="Signal recognition particle 54 kDa subunit"/>
    <property type="match status" value="1"/>
</dbReference>
<keyword evidence="14" id="KW-1185">Reference proteome</keyword>
<evidence type="ECO:0000313" key="13">
    <source>
        <dbReference type="EMBL" id="GAX17215.1"/>
    </source>
</evidence>
<dbReference type="GO" id="GO:0008312">
    <property type="term" value="F:7S RNA binding"/>
    <property type="evidence" value="ECO:0007669"/>
    <property type="project" value="InterPro"/>
</dbReference>
<evidence type="ECO:0000256" key="2">
    <source>
        <dbReference type="ARBA" id="ARBA00005450"/>
    </source>
</evidence>
<evidence type="ECO:0000256" key="10">
    <source>
        <dbReference type="ARBA" id="ARBA00035672"/>
    </source>
</evidence>
<evidence type="ECO:0000256" key="3">
    <source>
        <dbReference type="ARBA" id="ARBA00022490"/>
    </source>
</evidence>
<dbReference type="SMART" id="SM00382">
    <property type="entry name" value="AAA"/>
    <property type="match status" value="1"/>
</dbReference>
<evidence type="ECO:0000256" key="11">
    <source>
        <dbReference type="ARBA" id="ARBA00048157"/>
    </source>
</evidence>
<comment type="similarity">
    <text evidence="2">Belongs to the GTP-binding SRP family. SRP54 subfamily.</text>
</comment>
<sequence length="556" mass="61136">MVLAELGGKLRDSLRKLQTGGQGDVTKAQLQQILNEIARALMEADVSVKLVMTLRDKVQSKVEHLLRNEEDEEVVTRRHSSNLSKTVQRAVVDELVALLSPGGDVKGAKKVYTMKRGKPNVILFLGLQGAGKTTTIAKFANYYQRRGWKTAMVCADTFRAGAFDQLKQNSTKLRVPFYGSYTEADPVIIAEKGVNQFIKERYEIIIVDTSGRHKQEEALFEEMQEIAAAVQPDNCVLVVDATQGQAVYDQALAFHNAVDVGSVIITKLDGHAKGGGALSAVSATQSPIIFLGSGEHFDDLEPFNAQSFVSKLLGFGDIRGLMDAMNSVSDGKSQEELMKKMSRGEFTLRDMYNQFSKVMNLGPMNKLMGMIPGMPDYLMPQGEESTHRLRKFMVMMDSMSNAELDGKVDLRTKYDPQVEKRIRRIAAGSGSHPNEVKMLLVVHKQFEGMVSKMGKSGIVGKNAQARQQQLAAQIKKNPNFIQQRLNQMDPKMLQQMGGREKVAAMMQQMAKGGNAGGMPDMDALMNGGMPGGMPGMGGMDMGAMMKMAQAMGMEQW</sequence>
<feature type="domain" description="SRP54-type proteins GTP-binding" evidence="12">
    <location>
        <begin position="287"/>
        <end position="300"/>
    </location>
</feature>
<evidence type="ECO:0000256" key="4">
    <source>
        <dbReference type="ARBA" id="ARBA00022741"/>
    </source>
</evidence>
<dbReference type="InterPro" id="IPR003593">
    <property type="entry name" value="AAA+_ATPase"/>
</dbReference>
<reference evidence="13 14" key="1">
    <citation type="journal article" date="2015" name="Plant Cell">
        <title>Oil accumulation by the oleaginous diatom Fistulifera solaris as revealed by the genome and transcriptome.</title>
        <authorList>
            <person name="Tanaka T."/>
            <person name="Maeda Y."/>
            <person name="Veluchamy A."/>
            <person name="Tanaka M."/>
            <person name="Abida H."/>
            <person name="Marechal E."/>
            <person name="Bowler C."/>
            <person name="Muto M."/>
            <person name="Sunaga Y."/>
            <person name="Tanaka M."/>
            <person name="Yoshino T."/>
            <person name="Taniguchi T."/>
            <person name="Fukuda Y."/>
            <person name="Nemoto M."/>
            <person name="Matsumoto M."/>
            <person name="Wong P.S."/>
            <person name="Aburatani S."/>
            <person name="Fujibuchi W."/>
        </authorList>
    </citation>
    <scope>NUCLEOTIDE SEQUENCE [LARGE SCALE GENOMIC DNA]</scope>
    <source>
        <strain evidence="13 14">JPCC DA0580</strain>
    </source>
</reference>
<name>A0A1Z5JT64_FISSO</name>
<keyword evidence="4" id="KW-0547">Nucleotide-binding</keyword>
<dbReference type="InterPro" id="IPR000897">
    <property type="entry name" value="SRP54_GTPase_dom"/>
</dbReference>
<dbReference type="GO" id="GO:0005786">
    <property type="term" value="C:signal recognition particle, endoplasmic reticulum targeting"/>
    <property type="evidence" value="ECO:0007669"/>
    <property type="project" value="UniProtKB-KW"/>
</dbReference>
<dbReference type="Proteomes" id="UP000198406">
    <property type="component" value="Unassembled WGS sequence"/>
</dbReference>
<accession>A0A1Z5JT64</accession>
<dbReference type="Pfam" id="PF02881">
    <property type="entry name" value="SRP54_N"/>
    <property type="match status" value="1"/>
</dbReference>
<dbReference type="Pfam" id="PF00448">
    <property type="entry name" value="SRP54"/>
    <property type="match status" value="1"/>
</dbReference>
<comment type="caution">
    <text evidence="13">The sequence shown here is derived from an EMBL/GenBank/DDBJ whole genome shotgun (WGS) entry which is preliminary data.</text>
</comment>
<keyword evidence="5 13" id="KW-0378">Hydrolase</keyword>
<comment type="subcellular location">
    <subcellularLocation>
        <location evidence="1">Cytoplasm</location>
    </subcellularLocation>
</comment>
<dbReference type="InterPro" id="IPR022941">
    <property type="entry name" value="SRP54"/>
</dbReference>
<dbReference type="SUPFAM" id="SSF47364">
    <property type="entry name" value="Domain of the SRP/SRP receptor G-proteins"/>
    <property type="match status" value="1"/>
</dbReference>
<dbReference type="SUPFAM" id="SSF52540">
    <property type="entry name" value="P-loop containing nucleoside triphosphate hydrolases"/>
    <property type="match status" value="1"/>
</dbReference>
<evidence type="ECO:0000256" key="1">
    <source>
        <dbReference type="ARBA" id="ARBA00004496"/>
    </source>
</evidence>
<dbReference type="GO" id="GO:0005829">
    <property type="term" value="C:cytosol"/>
    <property type="evidence" value="ECO:0007669"/>
    <property type="project" value="TreeGrafter"/>
</dbReference>
<protein>
    <recommendedName>
        <fullName evidence="10">signal-recognition-particle GTPase</fullName>
        <ecNumber evidence="10">3.6.5.4</ecNumber>
    </recommendedName>
</protein>
<dbReference type="HAMAP" id="MF_00306">
    <property type="entry name" value="SRP54"/>
    <property type="match status" value="1"/>
</dbReference>
<evidence type="ECO:0000259" key="12">
    <source>
        <dbReference type="PROSITE" id="PS00300"/>
    </source>
</evidence>
<evidence type="ECO:0000313" key="14">
    <source>
        <dbReference type="Proteomes" id="UP000198406"/>
    </source>
</evidence>
<evidence type="ECO:0000256" key="9">
    <source>
        <dbReference type="ARBA" id="ARBA00023274"/>
    </source>
</evidence>
<evidence type="ECO:0000256" key="5">
    <source>
        <dbReference type="ARBA" id="ARBA00022801"/>
    </source>
</evidence>
<dbReference type="AlphaFoldDB" id="A0A1Z5JT64"/>
<dbReference type="InterPro" id="IPR013822">
    <property type="entry name" value="Signal_recog_particl_SRP54_hlx"/>
</dbReference>
<dbReference type="InterPro" id="IPR027417">
    <property type="entry name" value="P-loop_NTPase"/>
</dbReference>
<dbReference type="GO" id="GO:0005525">
    <property type="term" value="F:GTP binding"/>
    <property type="evidence" value="ECO:0007669"/>
    <property type="project" value="UniProtKB-KW"/>
</dbReference>
<dbReference type="InterPro" id="IPR036891">
    <property type="entry name" value="Signal_recog_part_SRP54_M_sf"/>
</dbReference>
<dbReference type="InParanoid" id="A0A1Z5JT64"/>
<gene>
    <name evidence="13" type="ORF">FisN_10Lh068</name>
</gene>
<dbReference type="OrthoDB" id="10250817at2759"/>
<dbReference type="InterPro" id="IPR042101">
    <property type="entry name" value="SRP54_N_sf"/>
</dbReference>
<dbReference type="SMART" id="SM00962">
    <property type="entry name" value="SRP54"/>
    <property type="match status" value="1"/>
</dbReference>
<dbReference type="PANTHER" id="PTHR11564:SF5">
    <property type="entry name" value="SIGNAL RECOGNITION PARTICLE SUBUNIT SRP54"/>
    <property type="match status" value="1"/>
</dbReference>
<dbReference type="FunCoup" id="A0A1Z5JT64">
    <property type="interactions" value="763"/>
</dbReference>
<dbReference type="Gene3D" id="1.10.260.30">
    <property type="entry name" value="Signal recognition particle, SRP54 subunit, M-domain"/>
    <property type="match status" value="1"/>
</dbReference>
<dbReference type="GO" id="GO:0030942">
    <property type="term" value="F:endoplasmic reticulum signal peptide binding"/>
    <property type="evidence" value="ECO:0007669"/>
    <property type="project" value="TreeGrafter"/>
</dbReference>
<organism evidence="13 14">
    <name type="scientific">Fistulifera solaris</name>
    <name type="common">Oleaginous diatom</name>
    <dbReference type="NCBI Taxonomy" id="1519565"/>
    <lineage>
        <taxon>Eukaryota</taxon>
        <taxon>Sar</taxon>
        <taxon>Stramenopiles</taxon>
        <taxon>Ochrophyta</taxon>
        <taxon>Bacillariophyta</taxon>
        <taxon>Bacillariophyceae</taxon>
        <taxon>Bacillariophycidae</taxon>
        <taxon>Naviculales</taxon>
        <taxon>Naviculaceae</taxon>
        <taxon>Fistulifera</taxon>
    </lineage>
</organism>
<dbReference type="InterPro" id="IPR004125">
    <property type="entry name" value="Signal_recog_particle_SRP54_M"/>
</dbReference>
<evidence type="ECO:0000256" key="6">
    <source>
        <dbReference type="ARBA" id="ARBA00022884"/>
    </source>
</evidence>
<dbReference type="Gene3D" id="1.20.120.140">
    <property type="entry name" value="Signal recognition particle SRP54, nucleotide-binding domain"/>
    <property type="match status" value="1"/>
</dbReference>